<sequence length="242" mass="27386">MSGSFGLFAAECDTGSTEARELEHDALGVIGILEIFLGILQEDCTQDLAVAINKADEVFGSKPVNVKGNFRFVFNCLRDYDFFEWNNKIEQRHVWPLLLFLYQHHTISIDTGGPLDKNGLSSNWQEAMMRKISELTLAERDDYVCRQSIAVLQVCGYEMPEEVALDYLLDSEAVPGYRFDVLDCVFNCIAFTLQHQRDDTEAKEAMENLLQEAGAENTNQLTDHLFRIAEAAARDELEQVVC</sequence>
<dbReference type="Proteomes" id="UP000442695">
    <property type="component" value="Unassembled WGS sequence"/>
</dbReference>
<name>A0A7V8EBV2_PSEPU</name>
<dbReference type="AlphaFoldDB" id="A0A7V8EBV2"/>
<gene>
    <name evidence="1" type="ORF">GN299_25425</name>
</gene>
<organism evidence="1 2">
    <name type="scientific">Pseudomonas putida</name>
    <name type="common">Arthrobacter siderocapsulatus</name>
    <dbReference type="NCBI Taxonomy" id="303"/>
    <lineage>
        <taxon>Bacteria</taxon>
        <taxon>Pseudomonadati</taxon>
        <taxon>Pseudomonadota</taxon>
        <taxon>Gammaproteobacteria</taxon>
        <taxon>Pseudomonadales</taxon>
        <taxon>Pseudomonadaceae</taxon>
        <taxon>Pseudomonas</taxon>
    </lineage>
</organism>
<evidence type="ECO:0000313" key="2">
    <source>
        <dbReference type="Proteomes" id="UP000442695"/>
    </source>
</evidence>
<dbReference type="RefSeq" id="WP_156859624.1">
    <property type="nucleotide sequence ID" value="NZ_WOWR01000048.1"/>
</dbReference>
<protein>
    <submittedName>
        <fullName evidence="1">Uncharacterized protein</fullName>
    </submittedName>
</protein>
<accession>A0A7V8EBV2</accession>
<proteinExistence type="predicted"/>
<comment type="caution">
    <text evidence="1">The sequence shown here is derived from an EMBL/GenBank/DDBJ whole genome shotgun (WGS) entry which is preliminary data.</text>
</comment>
<reference evidence="1 2" key="1">
    <citation type="submission" date="2019-12" db="EMBL/GenBank/DDBJ databases">
        <authorList>
            <person name="Woiski C."/>
        </authorList>
    </citation>
    <scope>NUCLEOTIDE SEQUENCE [LARGE SCALE GENOMIC DNA]</scope>
    <source>
        <strain evidence="1 2">BOE100</strain>
    </source>
</reference>
<evidence type="ECO:0000313" key="1">
    <source>
        <dbReference type="EMBL" id="KAF0251985.1"/>
    </source>
</evidence>
<dbReference type="EMBL" id="WOWR01000048">
    <property type="protein sequence ID" value="KAF0251985.1"/>
    <property type="molecule type" value="Genomic_DNA"/>
</dbReference>